<dbReference type="RefSeq" id="WP_311412664.1">
    <property type="nucleotide sequence ID" value="NZ_JAVRFL010000018.1"/>
</dbReference>
<sequence length="94" mass="9951">MAGQPDLERADLVTMLADLAGKPAAEVGDRIGSMELAWLVHLVEQRLDRRFDLTDDQLAGIRTVDDALAVFRACLAAATPPHTSPGPMIAAADG</sequence>
<gene>
    <name evidence="1" type="ORF">RM555_16990</name>
</gene>
<keyword evidence="2" id="KW-1185">Reference proteome</keyword>
<comment type="caution">
    <text evidence="1">The sequence shown here is derived from an EMBL/GenBank/DDBJ whole genome shotgun (WGS) entry which is preliminary data.</text>
</comment>
<dbReference type="Proteomes" id="UP001180973">
    <property type="component" value="Unassembled WGS sequence"/>
</dbReference>
<reference evidence="1" key="1">
    <citation type="submission" date="2023-09" db="EMBL/GenBank/DDBJ databases">
        <title>30 novel species of actinomycetes from the DSMZ collection.</title>
        <authorList>
            <person name="Nouioui I."/>
        </authorList>
    </citation>
    <scope>NUCLEOTIDE SEQUENCE</scope>
    <source>
        <strain evidence="1">DSM 115977</strain>
    </source>
</reference>
<organism evidence="1 2">
    <name type="scientific">Micromonospora reichwaldensis</name>
    <dbReference type="NCBI Taxonomy" id="3075516"/>
    <lineage>
        <taxon>Bacteria</taxon>
        <taxon>Bacillati</taxon>
        <taxon>Actinomycetota</taxon>
        <taxon>Actinomycetes</taxon>
        <taxon>Micromonosporales</taxon>
        <taxon>Micromonosporaceae</taxon>
        <taxon>Micromonospora</taxon>
    </lineage>
</organism>
<accession>A0ABU2X079</accession>
<evidence type="ECO:0000313" key="2">
    <source>
        <dbReference type="Proteomes" id="UP001180973"/>
    </source>
</evidence>
<proteinExistence type="predicted"/>
<dbReference type="EMBL" id="JAVRFL010000018">
    <property type="protein sequence ID" value="MDT0530692.1"/>
    <property type="molecule type" value="Genomic_DNA"/>
</dbReference>
<evidence type="ECO:0000313" key="1">
    <source>
        <dbReference type="EMBL" id="MDT0530692.1"/>
    </source>
</evidence>
<protein>
    <submittedName>
        <fullName evidence="1">Acyl carrier protein</fullName>
    </submittedName>
</protein>
<name>A0ABU2X079_9ACTN</name>